<dbReference type="EMBL" id="PQVF01000004">
    <property type="protein sequence ID" value="POY37502.1"/>
    <property type="molecule type" value="Genomic_DNA"/>
</dbReference>
<dbReference type="PANTHER" id="PTHR35271">
    <property type="entry name" value="ABC TRANSPORTER, SUBSTRATE-BINDING LIPOPROTEIN-RELATED"/>
    <property type="match status" value="1"/>
</dbReference>
<dbReference type="Pfam" id="PF04392">
    <property type="entry name" value="ABC_sub_bind"/>
    <property type="match status" value="1"/>
</dbReference>
<dbReference type="InterPro" id="IPR028082">
    <property type="entry name" value="Peripla_BP_I"/>
</dbReference>
<dbReference type="PANTHER" id="PTHR35271:SF1">
    <property type="entry name" value="ABC TRANSPORTER, SUBSTRATE-BINDING LIPOPROTEIN"/>
    <property type="match status" value="1"/>
</dbReference>
<accession>A0A2S5A5A3</accession>
<dbReference type="Proteomes" id="UP000236893">
    <property type="component" value="Unassembled WGS sequence"/>
</dbReference>
<organism evidence="1 2">
    <name type="scientific">Solitalea longa</name>
    <dbReference type="NCBI Taxonomy" id="2079460"/>
    <lineage>
        <taxon>Bacteria</taxon>
        <taxon>Pseudomonadati</taxon>
        <taxon>Bacteroidota</taxon>
        <taxon>Sphingobacteriia</taxon>
        <taxon>Sphingobacteriales</taxon>
        <taxon>Sphingobacteriaceae</taxon>
        <taxon>Solitalea</taxon>
    </lineage>
</organism>
<dbReference type="PROSITE" id="PS51257">
    <property type="entry name" value="PROKAR_LIPOPROTEIN"/>
    <property type="match status" value="1"/>
</dbReference>
<dbReference type="RefSeq" id="WP_103788409.1">
    <property type="nucleotide sequence ID" value="NZ_PQVF01000004.1"/>
</dbReference>
<name>A0A2S5A5A3_9SPHI</name>
<protein>
    <submittedName>
        <fullName evidence="1">ABC transporter substrate-binding protein</fullName>
    </submittedName>
</protein>
<dbReference type="InterPro" id="IPR007487">
    <property type="entry name" value="ABC_transpt-TYRBP-like"/>
</dbReference>
<dbReference type="Gene3D" id="3.40.50.2300">
    <property type="match status" value="2"/>
</dbReference>
<gene>
    <name evidence="1" type="ORF">C3K47_06985</name>
</gene>
<reference evidence="1 2" key="1">
    <citation type="submission" date="2018-01" db="EMBL/GenBank/DDBJ databases">
        <authorList>
            <person name="Gaut B.S."/>
            <person name="Morton B.R."/>
            <person name="Clegg M.T."/>
            <person name="Duvall M.R."/>
        </authorList>
    </citation>
    <scope>NUCLEOTIDE SEQUENCE [LARGE SCALE GENOMIC DNA]</scope>
    <source>
        <strain evidence="1 2">HR-AV</strain>
    </source>
</reference>
<dbReference type="SUPFAM" id="SSF53822">
    <property type="entry name" value="Periplasmic binding protein-like I"/>
    <property type="match status" value="2"/>
</dbReference>
<evidence type="ECO:0000313" key="2">
    <source>
        <dbReference type="Proteomes" id="UP000236893"/>
    </source>
</evidence>
<keyword evidence="2" id="KW-1185">Reference proteome</keyword>
<proteinExistence type="predicted"/>
<sequence length="318" mass="34433">MKKGILLLSSIIFLFGCTSNSSKSGLRKIAFVDAFEDATLAQAKQGFYDALKQNGFEDKKNIDIVYSNAQNSIPTLIQGINYAISQKVELIATNATLPTITTAQREKTIPIFMMVSSSPKMAGLTDHSGNPPGNLFGVYEDLNYIDTSIAIIKTLKPSVKKLAAIYNQSEPQSVDAYNRIVAQSKALGIELEVLPANNSAETQLIVESLLAKKVDAFFALPDNTVFASFETILQSCNKAGVPVFTSEAGLVKRGAVAAYGADLYKWGFQAGEQAAAYLKDPNIKTLKPELVKVRKRVFNAQAAAKFGIQVGEGFEEVK</sequence>
<comment type="caution">
    <text evidence="1">The sequence shown here is derived from an EMBL/GenBank/DDBJ whole genome shotgun (WGS) entry which is preliminary data.</text>
</comment>
<dbReference type="CDD" id="cd06325">
    <property type="entry name" value="PBP1_ABC_unchar_transporter"/>
    <property type="match status" value="1"/>
</dbReference>
<dbReference type="OrthoDB" id="786197at2"/>
<evidence type="ECO:0000313" key="1">
    <source>
        <dbReference type="EMBL" id="POY37502.1"/>
    </source>
</evidence>
<dbReference type="AlphaFoldDB" id="A0A2S5A5A3"/>